<feature type="non-terminal residue" evidence="2">
    <location>
        <position position="1"/>
    </location>
</feature>
<evidence type="ECO:0000256" key="1">
    <source>
        <dbReference type="SAM" id="MobiDB-lite"/>
    </source>
</evidence>
<organism evidence="2">
    <name type="scientific">uncultured Gemmatimonadota bacterium</name>
    <dbReference type="NCBI Taxonomy" id="203437"/>
    <lineage>
        <taxon>Bacteria</taxon>
        <taxon>Pseudomonadati</taxon>
        <taxon>Gemmatimonadota</taxon>
        <taxon>environmental samples</taxon>
    </lineage>
</organism>
<dbReference type="AlphaFoldDB" id="A0A6J4MXW0"/>
<feature type="compositionally biased region" description="Low complexity" evidence="1">
    <location>
        <begin position="136"/>
        <end position="149"/>
    </location>
</feature>
<reference evidence="2" key="1">
    <citation type="submission" date="2020-02" db="EMBL/GenBank/DDBJ databases">
        <authorList>
            <person name="Meier V. D."/>
        </authorList>
    </citation>
    <scope>NUCLEOTIDE SEQUENCE</scope>
    <source>
        <strain evidence="2">AVDCRST_MAG89</strain>
    </source>
</reference>
<name>A0A6J4MXW0_9BACT</name>
<feature type="region of interest" description="Disordered" evidence="1">
    <location>
        <begin position="22"/>
        <end position="149"/>
    </location>
</feature>
<proteinExistence type="predicted"/>
<dbReference type="EMBL" id="CADCTV010000980">
    <property type="protein sequence ID" value="CAA9371918.1"/>
    <property type="molecule type" value="Genomic_DNA"/>
</dbReference>
<feature type="non-terminal residue" evidence="2">
    <location>
        <position position="149"/>
    </location>
</feature>
<gene>
    <name evidence="2" type="ORF">AVDCRST_MAG89-4669</name>
</gene>
<accession>A0A6J4MXW0</accession>
<feature type="compositionally biased region" description="Basic residues" evidence="1">
    <location>
        <begin position="121"/>
        <end position="135"/>
    </location>
</feature>
<protein>
    <submittedName>
        <fullName evidence="2">Uncharacterized protein</fullName>
    </submittedName>
</protein>
<feature type="compositionally biased region" description="Low complexity" evidence="1">
    <location>
        <begin position="22"/>
        <end position="43"/>
    </location>
</feature>
<evidence type="ECO:0000313" key="2">
    <source>
        <dbReference type="EMBL" id="CAA9371918.1"/>
    </source>
</evidence>
<sequence>EDDSLDADRVCAVAGAAVAPCSRGAAGARAAAELRGSRRPAVGQRKRRRHRGAGGERAHRAGPGGRGPRRGAGAQRRRGASAAVQRARDGVYPHDAGGHLGRYPAPRLRRADVGGPAQGRNGHRGVRRLHRRGVGRPRVAAARAPRAAV</sequence>